<comment type="caution">
    <text evidence="5">The sequence shown here is derived from an EMBL/GenBank/DDBJ whole genome shotgun (WGS) entry which is preliminary data.</text>
</comment>
<evidence type="ECO:0000256" key="1">
    <source>
        <dbReference type="ARBA" id="ARBA00023015"/>
    </source>
</evidence>
<dbReference type="SMART" id="SM00345">
    <property type="entry name" value="HTH_GNTR"/>
    <property type="match status" value="1"/>
</dbReference>
<dbReference type="InterPro" id="IPR011711">
    <property type="entry name" value="GntR_C"/>
</dbReference>
<dbReference type="PANTHER" id="PTHR43537:SF5">
    <property type="entry name" value="UXU OPERON TRANSCRIPTIONAL REGULATOR"/>
    <property type="match status" value="1"/>
</dbReference>
<dbReference type="PROSITE" id="PS50949">
    <property type="entry name" value="HTH_GNTR"/>
    <property type="match status" value="1"/>
</dbReference>
<evidence type="ECO:0000313" key="5">
    <source>
        <dbReference type="EMBL" id="PDX59443.1"/>
    </source>
</evidence>
<proteinExistence type="predicted"/>
<dbReference type="GO" id="GO:0003677">
    <property type="term" value="F:DNA binding"/>
    <property type="evidence" value="ECO:0007669"/>
    <property type="project" value="UniProtKB-KW"/>
</dbReference>
<dbReference type="GO" id="GO:0003700">
    <property type="term" value="F:DNA-binding transcription factor activity"/>
    <property type="evidence" value="ECO:0007669"/>
    <property type="project" value="InterPro"/>
</dbReference>
<evidence type="ECO:0000256" key="2">
    <source>
        <dbReference type="ARBA" id="ARBA00023125"/>
    </source>
</evidence>
<dbReference type="Pfam" id="PF00392">
    <property type="entry name" value="GntR"/>
    <property type="match status" value="1"/>
</dbReference>
<dbReference type="InterPro" id="IPR000524">
    <property type="entry name" value="Tscrpt_reg_HTH_GntR"/>
</dbReference>
<dbReference type="CDD" id="cd07377">
    <property type="entry name" value="WHTH_GntR"/>
    <property type="match status" value="1"/>
</dbReference>
<dbReference type="AlphaFoldDB" id="A0A2A6ZDJ1"/>
<dbReference type="PRINTS" id="PR00035">
    <property type="entry name" value="HTHGNTR"/>
</dbReference>
<dbReference type="SUPFAM" id="SSF48008">
    <property type="entry name" value="GntR ligand-binding domain-like"/>
    <property type="match status" value="1"/>
</dbReference>
<organism evidence="5 6">
    <name type="scientific">Faecalibacterium langellae</name>
    <dbReference type="NCBI Taxonomy" id="3435293"/>
    <lineage>
        <taxon>Bacteria</taxon>
        <taxon>Bacillati</taxon>
        <taxon>Bacillota</taxon>
        <taxon>Clostridia</taxon>
        <taxon>Eubacteriales</taxon>
        <taxon>Oscillospiraceae</taxon>
        <taxon>Faecalibacterium</taxon>
    </lineage>
</organism>
<keyword evidence="1" id="KW-0805">Transcription regulation</keyword>
<reference evidence="5 6" key="1">
    <citation type="journal article" date="2017" name="Front. Microbiol.">
        <title>New Insights into the Diversity of the Genus Faecalibacterium.</title>
        <authorList>
            <person name="Benevides L."/>
            <person name="Burman S."/>
            <person name="Martin R."/>
            <person name="Robert V."/>
            <person name="Thomas M."/>
            <person name="Miquel S."/>
            <person name="Chain F."/>
            <person name="Sokol H."/>
            <person name="Bermudez-Humaran L.G."/>
            <person name="Morrison M."/>
            <person name="Langella P."/>
            <person name="Azevedo V.A."/>
            <person name="Chatel J.M."/>
            <person name="Soares S."/>
        </authorList>
    </citation>
    <scope>NUCLEOTIDE SEQUENCE [LARGE SCALE GENOMIC DNA]</scope>
    <source>
        <strain evidence="6">CNCM I-4540</strain>
    </source>
</reference>
<gene>
    <name evidence="5" type="ORF">CGS46_02750</name>
</gene>
<dbReference type="SUPFAM" id="SSF46785">
    <property type="entry name" value="Winged helix' DNA-binding domain"/>
    <property type="match status" value="1"/>
</dbReference>
<dbReference type="EMBL" id="NMTQ01000014">
    <property type="protein sequence ID" value="PDX59443.1"/>
    <property type="molecule type" value="Genomic_DNA"/>
</dbReference>
<dbReference type="Proteomes" id="UP000220752">
    <property type="component" value="Unassembled WGS sequence"/>
</dbReference>
<evidence type="ECO:0000313" key="6">
    <source>
        <dbReference type="Proteomes" id="UP000220752"/>
    </source>
</evidence>
<dbReference type="InterPro" id="IPR008920">
    <property type="entry name" value="TF_FadR/GntR_C"/>
</dbReference>
<protein>
    <submittedName>
        <fullName evidence="5">GntR family transcriptional regulator</fullName>
    </submittedName>
</protein>
<keyword evidence="6" id="KW-1185">Reference proteome</keyword>
<evidence type="ECO:0000259" key="4">
    <source>
        <dbReference type="PROSITE" id="PS50949"/>
    </source>
</evidence>
<keyword evidence="2" id="KW-0238">DNA-binding</keyword>
<feature type="domain" description="HTH gntR-type" evidence="4">
    <location>
        <begin position="4"/>
        <end position="71"/>
    </location>
</feature>
<dbReference type="InterPro" id="IPR036390">
    <property type="entry name" value="WH_DNA-bd_sf"/>
</dbReference>
<dbReference type="InterPro" id="IPR036388">
    <property type="entry name" value="WH-like_DNA-bd_sf"/>
</dbReference>
<sequence length="229" mass="26944">MAEQLHPEDIYQTLEYEIVTLKIKPGETISENQLCKRFGISRTPVRTALQRLEQNGFVQIIPCKGTIVTPIDLDIVDQIVYQRTAVESMVLRDFIQVCSPKEYIEIKHKYDLLEEMAQTMTDPDNVDINAFLTLDLEMHSIWFCSMNKWYIWQNLTKPQPDYSRFTRLDVVRANNVPDVLSEHREILRVIREKDLDAIEPLIRQHLYGGLRRMGTQLYAEKYRSYFTGI</sequence>
<dbReference type="PANTHER" id="PTHR43537">
    <property type="entry name" value="TRANSCRIPTIONAL REGULATOR, GNTR FAMILY"/>
    <property type="match status" value="1"/>
</dbReference>
<evidence type="ECO:0000256" key="3">
    <source>
        <dbReference type="ARBA" id="ARBA00023163"/>
    </source>
</evidence>
<dbReference type="Gene3D" id="1.10.10.10">
    <property type="entry name" value="Winged helix-like DNA-binding domain superfamily/Winged helix DNA-binding domain"/>
    <property type="match status" value="1"/>
</dbReference>
<dbReference type="Gene3D" id="1.20.120.530">
    <property type="entry name" value="GntR ligand-binding domain-like"/>
    <property type="match status" value="1"/>
</dbReference>
<accession>A0A2A6ZDJ1</accession>
<keyword evidence="3" id="KW-0804">Transcription</keyword>
<dbReference type="Pfam" id="PF07729">
    <property type="entry name" value="FCD"/>
    <property type="match status" value="1"/>
</dbReference>
<name>A0A2A6ZDJ1_9FIRM</name>